<name>A0ABU6NCK9_9BACI</name>
<keyword evidence="1" id="KW-1133">Transmembrane helix</keyword>
<evidence type="ECO:0000256" key="1">
    <source>
        <dbReference type="SAM" id="Phobius"/>
    </source>
</evidence>
<keyword evidence="1" id="KW-0472">Membrane</keyword>
<keyword evidence="3" id="KW-1185">Reference proteome</keyword>
<comment type="caution">
    <text evidence="2">The sequence shown here is derived from an EMBL/GenBank/DDBJ whole genome shotgun (WGS) entry which is preliminary data.</text>
</comment>
<feature type="transmembrane region" description="Helical" evidence="1">
    <location>
        <begin position="83"/>
        <end position="101"/>
    </location>
</feature>
<accession>A0ABU6NCK9</accession>
<organism evidence="2 3">
    <name type="scientific">Bacillus xiapuensis</name>
    <dbReference type="NCBI Taxonomy" id="2014075"/>
    <lineage>
        <taxon>Bacteria</taxon>
        <taxon>Bacillati</taxon>
        <taxon>Bacillota</taxon>
        <taxon>Bacilli</taxon>
        <taxon>Bacillales</taxon>
        <taxon>Bacillaceae</taxon>
        <taxon>Bacillus</taxon>
    </lineage>
</organism>
<protein>
    <submittedName>
        <fullName evidence="2">Uncharacterized protein</fullName>
    </submittedName>
</protein>
<keyword evidence="1" id="KW-0812">Transmembrane</keyword>
<feature type="transmembrane region" description="Helical" evidence="1">
    <location>
        <begin position="113"/>
        <end position="132"/>
    </location>
</feature>
<dbReference type="EMBL" id="JARMQG010000245">
    <property type="protein sequence ID" value="MED3563956.1"/>
    <property type="molecule type" value="Genomic_DNA"/>
</dbReference>
<dbReference type="Proteomes" id="UP001330749">
    <property type="component" value="Unassembled WGS sequence"/>
</dbReference>
<evidence type="ECO:0000313" key="2">
    <source>
        <dbReference type="EMBL" id="MED3563956.1"/>
    </source>
</evidence>
<evidence type="ECO:0000313" key="3">
    <source>
        <dbReference type="Proteomes" id="UP001330749"/>
    </source>
</evidence>
<sequence length="140" mass="14430">MLFSPKVETVGGIKDFLTVGPGKKKALGTALAGVGVGVLATLLPSPPQAAVPAMAMPTPILGLSVADKIIHSFDPVVQLLQGLSFPVCFIMLSAGFLVIMTGNRQKGLSMIKWAAIGYIGMQLAPAIMAILVEVGKAMAK</sequence>
<proteinExistence type="predicted"/>
<dbReference type="RefSeq" id="WP_327969060.1">
    <property type="nucleotide sequence ID" value="NZ_JARMQG010000245.1"/>
</dbReference>
<reference evidence="2 3" key="1">
    <citation type="submission" date="2023-03" db="EMBL/GenBank/DDBJ databases">
        <title>Bacillus Genome Sequencing.</title>
        <authorList>
            <person name="Dunlap C."/>
        </authorList>
    </citation>
    <scope>NUCLEOTIDE SEQUENCE [LARGE SCALE GENOMIC DNA]</scope>
    <source>
        <strain evidence="2 3">B-14544</strain>
    </source>
</reference>
<gene>
    <name evidence="2" type="ORF">P4447_16140</name>
</gene>